<feature type="region of interest" description="Disordered" evidence="1">
    <location>
        <begin position="1"/>
        <end position="41"/>
    </location>
</feature>
<dbReference type="RefSeq" id="XP_064659764.1">
    <property type="nucleotide sequence ID" value="XM_064802403.1"/>
</dbReference>
<protein>
    <submittedName>
        <fullName evidence="2">Uncharacterized protein</fullName>
    </submittedName>
</protein>
<dbReference type="Proteomes" id="UP001337655">
    <property type="component" value="Unassembled WGS sequence"/>
</dbReference>
<gene>
    <name evidence="2" type="ORF">LTR77_005154</name>
</gene>
<name>A0AAV9PC27_9PEZI</name>
<evidence type="ECO:0000313" key="3">
    <source>
        <dbReference type="Proteomes" id="UP001337655"/>
    </source>
</evidence>
<dbReference type="GeneID" id="89926498"/>
<keyword evidence="3" id="KW-1185">Reference proteome</keyword>
<feature type="region of interest" description="Disordered" evidence="1">
    <location>
        <begin position="120"/>
        <end position="276"/>
    </location>
</feature>
<feature type="compositionally biased region" description="Basic and acidic residues" evidence="1">
    <location>
        <begin position="192"/>
        <end position="202"/>
    </location>
</feature>
<proteinExistence type="predicted"/>
<feature type="compositionally biased region" description="Basic and acidic residues" evidence="1">
    <location>
        <begin position="261"/>
        <end position="276"/>
    </location>
</feature>
<sequence>MQRHEPGRSLSWPSHLNGASAHRPSTYRCLSEPKSATAPPTKLFTTSFEEDLENNPGNYFLSPLEMYEDWDDSDSDGEEVEWNAGIMDFALFDEDRRKAQKNEQSLPSKWSGMLANQADALKRSVQRSRNERESELAKTSPHTSDKEVPGLTPDASPDLRDDLDVDSFHGQTALHPKIPHYLTLTVTPPGEAKGKATEERDGLLLPMYENAQQRPRIQGDRKLQRPGMRHTRTMSGRSHSWRRPGREMYSVREEAEAEEKAEERSEGRQDAGRGRR</sequence>
<dbReference type="AlphaFoldDB" id="A0AAV9PC27"/>
<evidence type="ECO:0000256" key="1">
    <source>
        <dbReference type="SAM" id="MobiDB-lite"/>
    </source>
</evidence>
<feature type="compositionally biased region" description="Basic and acidic residues" evidence="1">
    <location>
        <begin position="244"/>
        <end position="254"/>
    </location>
</feature>
<evidence type="ECO:0000313" key="2">
    <source>
        <dbReference type="EMBL" id="KAK5170566.1"/>
    </source>
</evidence>
<accession>A0AAV9PC27</accession>
<dbReference type="EMBL" id="JAVRRT010000007">
    <property type="protein sequence ID" value="KAK5170566.1"/>
    <property type="molecule type" value="Genomic_DNA"/>
</dbReference>
<comment type="caution">
    <text evidence="2">The sequence shown here is derived from an EMBL/GenBank/DDBJ whole genome shotgun (WGS) entry which is preliminary data.</text>
</comment>
<organism evidence="2 3">
    <name type="scientific">Saxophila tyrrhenica</name>
    <dbReference type="NCBI Taxonomy" id="1690608"/>
    <lineage>
        <taxon>Eukaryota</taxon>
        <taxon>Fungi</taxon>
        <taxon>Dikarya</taxon>
        <taxon>Ascomycota</taxon>
        <taxon>Pezizomycotina</taxon>
        <taxon>Dothideomycetes</taxon>
        <taxon>Dothideomycetidae</taxon>
        <taxon>Mycosphaerellales</taxon>
        <taxon>Extremaceae</taxon>
        <taxon>Saxophila</taxon>
    </lineage>
</organism>
<reference evidence="2 3" key="1">
    <citation type="submission" date="2023-08" db="EMBL/GenBank/DDBJ databases">
        <title>Black Yeasts Isolated from many extreme environments.</title>
        <authorList>
            <person name="Coleine C."/>
            <person name="Stajich J.E."/>
            <person name="Selbmann L."/>
        </authorList>
    </citation>
    <scope>NUCLEOTIDE SEQUENCE [LARGE SCALE GENOMIC DNA]</scope>
    <source>
        <strain evidence="2 3">CCFEE 5935</strain>
    </source>
</reference>